<keyword evidence="8" id="KW-0285">Flavoprotein</keyword>
<dbReference type="InterPro" id="IPR011707">
    <property type="entry name" value="Cu-oxidase-like_N"/>
</dbReference>
<dbReference type="InterPro" id="IPR008972">
    <property type="entry name" value="Cupredoxin"/>
</dbReference>
<dbReference type="GO" id="GO:0050421">
    <property type="term" value="F:nitrite reductase (NO-forming) activity"/>
    <property type="evidence" value="ECO:0007669"/>
    <property type="project" value="UniProtKB-EC"/>
</dbReference>
<dbReference type="Pfam" id="PF00394">
    <property type="entry name" value="Cu-oxidase"/>
    <property type="match status" value="1"/>
</dbReference>
<dbReference type="NCBIfam" id="TIGR02376">
    <property type="entry name" value="Cu_nitrite_red"/>
    <property type="match status" value="1"/>
</dbReference>
<comment type="subcellular location">
    <subcellularLocation>
        <location evidence="3">Periplasm</location>
    </subcellularLocation>
</comment>
<dbReference type="PRINTS" id="PR00695">
    <property type="entry name" value="CUNO2RDTASE"/>
</dbReference>
<dbReference type="EMBL" id="UINC01032799">
    <property type="protein sequence ID" value="SVB21044.1"/>
    <property type="molecule type" value="Genomic_DNA"/>
</dbReference>
<evidence type="ECO:0000256" key="13">
    <source>
        <dbReference type="ARBA" id="ARBA00023002"/>
    </source>
</evidence>
<keyword evidence="10" id="KW-0677">Repeat</keyword>
<protein>
    <recommendedName>
        <fullName evidence="7">Copper-containing nitrite reductase</fullName>
        <ecNumber evidence="6">1.7.2.1</ecNumber>
    </recommendedName>
    <alternativeName>
        <fullName evidence="16">Cu-NIR</fullName>
    </alternativeName>
</protein>
<evidence type="ECO:0000256" key="3">
    <source>
        <dbReference type="ARBA" id="ARBA00004418"/>
    </source>
</evidence>
<dbReference type="AlphaFoldDB" id="A0A382C586"/>
<evidence type="ECO:0000256" key="1">
    <source>
        <dbReference type="ARBA" id="ARBA00001960"/>
    </source>
</evidence>
<dbReference type="PROSITE" id="PS51257">
    <property type="entry name" value="PROKAR_LIPOPROTEIN"/>
    <property type="match status" value="1"/>
</dbReference>
<comment type="catalytic activity">
    <reaction evidence="17">
        <text>nitric oxide + Fe(III)-[cytochrome c] + H2O = Fe(II)-[cytochrome c] + nitrite + 2 H(+)</text>
        <dbReference type="Rhea" id="RHEA:15233"/>
        <dbReference type="Rhea" id="RHEA-COMP:10350"/>
        <dbReference type="Rhea" id="RHEA-COMP:14399"/>
        <dbReference type="ChEBI" id="CHEBI:15377"/>
        <dbReference type="ChEBI" id="CHEBI:15378"/>
        <dbReference type="ChEBI" id="CHEBI:16301"/>
        <dbReference type="ChEBI" id="CHEBI:16480"/>
        <dbReference type="ChEBI" id="CHEBI:29033"/>
        <dbReference type="ChEBI" id="CHEBI:29034"/>
        <dbReference type="EC" id="1.7.2.1"/>
    </reaction>
</comment>
<keyword evidence="14" id="KW-0186">Copper</keyword>
<dbReference type="CDD" id="cd11020">
    <property type="entry name" value="CuRO_1_CuNIR"/>
    <property type="match status" value="1"/>
</dbReference>
<evidence type="ECO:0000256" key="11">
    <source>
        <dbReference type="ARBA" id="ARBA00022764"/>
    </source>
</evidence>
<evidence type="ECO:0000256" key="10">
    <source>
        <dbReference type="ARBA" id="ARBA00022737"/>
    </source>
</evidence>
<dbReference type="GO" id="GO:0005507">
    <property type="term" value="F:copper ion binding"/>
    <property type="evidence" value="ECO:0007669"/>
    <property type="project" value="InterPro"/>
</dbReference>
<evidence type="ECO:0000256" key="8">
    <source>
        <dbReference type="ARBA" id="ARBA00022630"/>
    </source>
</evidence>
<keyword evidence="11" id="KW-0574">Periplasm</keyword>
<evidence type="ECO:0000256" key="6">
    <source>
        <dbReference type="ARBA" id="ARBA00011882"/>
    </source>
</evidence>
<sequence length="309" mass="34042">MKLYQHSKKAIISTVLYFIFGACFANMNEMERVTQNLVDPPYLPEHSQIATGSPKIVEIKMVIEEKEIEIAPDVFIHAFTFNGSVPGPLIVVHQDDYVELTLVNPSSNMLLHNIDFHASTGAMGGGELTKVAPGEQVVLRFKATKAGVFVYHCAPGGPMVPWHVVHGMNGAIMVLPRDGLKDKKGNSINYTKAFYIGEQDFYIPKDSNGQYKRYKTPIEGFVDELEVMKTLQPSHIVFNGKVDSLTGKNALKANVGDTVLLIHEQANRQSYPHLIGGHGDFVWERGNFSDQPQTNLESWVIGAGSAGAS</sequence>
<evidence type="ECO:0000256" key="12">
    <source>
        <dbReference type="ARBA" id="ARBA00022827"/>
    </source>
</evidence>
<evidence type="ECO:0000259" key="18">
    <source>
        <dbReference type="Pfam" id="PF00394"/>
    </source>
</evidence>
<gene>
    <name evidence="20" type="ORF">METZ01_LOCUS173898</name>
</gene>
<dbReference type="GO" id="GO:0042128">
    <property type="term" value="P:nitrate assimilation"/>
    <property type="evidence" value="ECO:0007669"/>
    <property type="project" value="UniProtKB-KW"/>
</dbReference>
<dbReference type="GO" id="GO:0042597">
    <property type="term" value="C:periplasmic space"/>
    <property type="evidence" value="ECO:0007669"/>
    <property type="project" value="UniProtKB-SubCell"/>
</dbReference>
<feature type="non-terminal residue" evidence="20">
    <location>
        <position position="309"/>
    </location>
</feature>
<dbReference type="Gene3D" id="2.60.40.420">
    <property type="entry name" value="Cupredoxins - blue copper proteins"/>
    <property type="match status" value="2"/>
</dbReference>
<name>A0A382C586_9ZZZZ</name>
<evidence type="ECO:0000256" key="7">
    <source>
        <dbReference type="ARBA" id="ARBA00017290"/>
    </source>
</evidence>
<comment type="cofactor">
    <cofactor evidence="1">
        <name>Cu(+)</name>
        <dbReference type="ChEBI" id="CHEBI:49552"/>
    </cofactor>
</comment>
<proteinExistence type="predicted"/>
<evidence type="ECO:0000256" key="15">
    <source>
        <dbReference type="ARBA" id="ARBA00023063"/>
    </source>
</evidence>
<evidence type="ECO:0000256" key="14">
    <source>
        <dbReference type="ARBA" id="ARBA00023008"/>
    </source>
</evidence>
<evidence type="ECO:0000259" key="19">
    <source>
        <dbReference type="Pfam" id="PF07732"/>
    </source>
</evidence>
<evidence type="ECO:0000256" key="9">
    <source>
        <dbReference type="ARBA" id="ARBA00022723"/>
    </source>
</evidence>
<feature type="domain" description="Plastocyanin-like" evidence="19">
    <location>
        <begin position="76"/>
        <end position="177"/>
    </location>
</feature>
<evidence type="ECO:0000256" key="2">
    <source>
        <dbReference type="ARBA" id="ARBA00001974"/>
    </source>
</evidence>
<evidence type="ECO:0000313" key="20">
    <source>
        <dbReference type="EMBL" id="SVB21044.1"/>
    </source>
</evidence>
<evidence type="ECO:0000256" key="17">
    <source>
        <dbReference type="ARBA" id="ARBA00049340"/>
    </source>
</evidence>
<organism evidence="20">
    <name type="scientific">marine metagenome</name>
    <dbReference type="NCBI Taxonomy" id="408172"/>
    <lineage>
        <taxon>unclassified sequences</taxon>
        <taxon>metagenomes</taxon>
        <taxon>ecological metagenomes</taxon>
    </lineage>
</organism>
<dbReference type="GO" id="GO:0019333">
    <property type="term" value="P:denitrification pathway"/>
    <property type="evidence" value="ECO:0007669"/>
    <property type="project" value="UniProtKB-UniPathway"/>
</dbReference>
<evidence type="ECO:0000256" key="5">
    <source>
        <dbReference type="ARBA" id="ARBA00011233"/>
    </source>
</evidence>
<dbReference type="EC" id="1.7.2.1" evidence="6"/>
<accession>A0A382C586</accession>
<dbReference type="InterPro" id="IPR001117">
    <property type="entry name" value="Cu-oxidase_2nd"/>
</dbReference>
<dbReference type="SUPFAM" id="SSF49503">
    <property type="entry name" value="Cupredoxins"/>
    <property type="match status" value="2"/>
</dbReference>
<keyword evidence="13" id="KW-0560">Oxidoreductase</keyword>
<dbReference type="Pfam" id="PF07732">
    <property type="entry name" value="Cu-oxidase_3"/>
    <property type="match status" value="1"/>
</dbReference>
<keyword evidence="15" id="KW-0534">Nitrate assimilation</keyword>
<evidence type="ECO:0000256" key="16">
    <source>
        <dbReference type="ARBA" id="ARBA00032356"/>
    </source>
</evidence>
<dbReference type="UniPathway" id="UPA00652">
    <property type="reaction ID" value="UER00707"/>
</dbReference>
<reference evidence="20" key="1">
    <citation type="submission" date="2018-05" db="EMBL/GenBank/DDBJ databases">
        <authorList>
            <person name="Lanie J.A."/>
            <person name="Ng W.-L."/>
            <person name="Kazmierczak K.M."/>
            <person name="Andrzejewski T.M."/>
            <person name="Davidsen T.M."/>
            <person name="Wayne K.J."/>
            <person name="Tettelin H."/>
            <person name="Glass J.I."/>
            <person name="Rusch D."/>
            <person name="Podicherti R."/>
            <person name="Tsui H.-C.T."/>
            <person name="Winkler M.E."/>
        </authorList>
    </citation>
    <scope>NUCLEOTIDE SEQUENCE</scope>
</reference>
<comment type="subunit">
    <text evidence="5">Homotrimer.</text>
</comment>
<keyword evidence="12" id="KW-0274">FAD</keyword>
<dbReference type="InterPro" id="IPR001287">
    <property type="entry name" value="NO2-reductase_Cu"/>
</dbReference>
<keyword evidence="9" id="KW-0479">Metal-binding</keyword>
<comment type="cofactor">
    <cofactor evidence="2">
        <name>FAD</name>
        <dbReference type="ChEBI" id="CHEBI:57692"/>
    </cofactor>
</comment>
<comment type="pathway">
    <text evidence="4">Nitrogen metabolism; nitrate reduction (denitrification); dinitrogen from nitrate: step 2/4.</text>
</comment>
<feature type="domain" description="Plastocyanin-like" evidence="18">
    <location>
        <begin position="193"/>
        <end position="306"/>
    </location>
</feature>
<evidence type="ECO:0000256" key="4">
    <source>
        <dbReference type="ARBA" id="ARBA00005127"/>
    </source>
</evidence>